<keyword evidence="2" id="KW-1185">Reference proteome</keyword>
<evidence type="ECO:0008006" key="3">
    <source>
        <dbReference type="Google" id="ProtNLM"/>
    </source>
</evidence>
<accession>A0ABS3W1W0</accession>
<comment type="caution">
    <text evidence="1">The sequence shown here is derived from an EMBL/GenBank/DDBJ whole genome shotgun (WGS) entry which is preliminary data.</text>
</comment>
<evidence type="ECO:0000313" key="2">
    <source>
        <dbReference type="Proteomes" id="UP000823521"/>
    </source>
</evidence>
<reference evidence="1 2" key="1">
    <citation type="submission" date="2019-12" db="EMBL/GenBank/DDBJ databases">
        <title>Whole genome sequencing of endophytic Actinobacterium Micromonospora sp. MPMI6T.</title>
        <authorList>
            <person name="Evv R."/>
            <person name="Podile A.R."/>
        </authorList>
    </citation>
    <scope>NUCLEOTIDE SEQUENCE [LARGE SCALE GENOMIC DNA]</scope>
    <source>
        <strain evidence="1 2">MPMI6</strain>
    </source>
</reference>
<sequence>QVPCYDPVLGWFNSADGCYYKLQEPQPDDLPEGKQAYLRSCGGAQEPVLLDGPPPGFGDPPDPYELARIAFARLTLEPPHVGVAPRRRNGPGLVGLPVWMWTIGEDRTPDPASASDRGLTVTITAKATKTVWDLGNGEKRTCTGAGTPYSTSGDRAGDRSPDCGYDEGYPEPGRYTIVATTHWVATWRSSSGESGEITTTRTSGPTTIEIDELQVVTE</sequence>
<organism evidence="1 2">
    <name type="scientific">Micromonospora echinofusca</name>
    <dbReference type="NCBI Taxonomy" id="47858"/>
    <lineage>
        <taxon>Bacteria</taxon>
        <taxon>Bacillati</taxon>
        <taxon>Actinomycetota</taxon>
        <taxon>Actinomycetes</taxon>
        <taxon>Micromonosporales</taxon>
        <taxon>Micromonosporaceae</taxon>
        <taxon>Micromonospora</taxon>
    </lineage>
</organism>
<feature type="non-terminal residue" evidence="1">
    <location>
        <position position="1"/>
    </location>
</feature>
<dbReference type="Proteomes" id="UP000823521">
    <property type="component" value="Unassembled WGS sequence"/>
</dbReference>
<gene>
    <name evidence="1" type="ORF">GSF22_32990</name>
</gene>
<evidence type="ECO:0000313" key="1">
    <source>
        <dbReference type="EMBL" id="MBO4210774.1"/>
    </source>
</evidence>
<name>A0ABS3W1W0_MICEH</name>
<dbReference type="EMBL" id="WVUH01000592">
    <property type="protein sequence ID" value="MBO4210774.1"/>
    <property type="molecule type" value="Genomic_DNA"/>
</dbReference>
<protein>
    <recommendedName>
        <fullName evidence="3">ATP/GTP-binding protein</fullName>
    </recommendedName>
</protein>
<proteinExistence type="predicted"/>